<accession>A0A8J7CNX4</accession>
<evidence type="ECO:0000313" key="2">
    <source>
        <dbReference type="Proteomes" id="UP000598633"/>
    </source>
</evidence>
<dbReference type="Proteomes" id="UP000598633">
    <property type="component" value="Unassembled WGS sequence"/>
</dbReference>
<organism evidence="1 2">
    <name type="scientific">Candidatus Sulfomarinibacter kjeldsenii</name>
    <dbReference type="NCBI Taxonomy" id="2885994"/>
    <lineage>
        <taxon>Bacteria</taxon>
        <taxon>Pseudomonadati</taxon>
        <taxon>Acidobacteriota</taxon>
        <taxon>Thermoanaerobaculia</taxon>
        <taxon>Thermoanaerobaculales</taxon>
        <taxon>Candidatus Sulfomarinibacteraceae</taxon>
        <taxon>Candidatus Sulfomarinibacter</taxon>
    </lineage>
</organism>
<sequence>LGGNRNWLWLLGTRRIGKTSVLKQLEYLALNTPNLGFLPVFWDLQGADRPEELHLDFADALLDAEERLEQVGIDLTEVRADDCFDSLGRLRRKLLSKDLRLLLLCDEVEELIQLNRKDPSILRKLRRALHSRDGIRSVLASSSRLWQLAQTDEDTSPFLDGFTPPLTIGPLGDEAARLLIRQSQLPETAHPSFSDDEVEQIRCQCGNHPYQIQLLCRRALDRGDLDDAIEEVAHDRAVGFFFSVDFELLSNTERTILRFLADQTGATLEEISSDAGDVSDSVATNLSTLQELGLVNRDLDGRHEIASDFLRRWLFEGAAAPSNSAL</sequence>
<dbReference type="AlphaFoldDB" id="A0A8J7CNX4"/>
<protein>
    <submittedName>
        <fullName evidence="1">Uncharacterized protein</fullName>
    </submittedName>
</protein>
<reference evidence="1 2" key="1">
    <citation type="submission" date="2020-08" db="EMBL/GenBank/DDBJ databases">
        <title>Acidobacteriota in marine sediments use diverse sulfur dissimilation pathways.</title>
        <authorList>
            <person name="Wasmund K."/>
        </authorList>
    </citation>
    <scope>NUCLEOTIDE SEQUENCE [LARGE SCALE GENOMIC DNA]</scope>
    <source>
        <strain evidence="1">MAG AM3-A</strain>
    </source>
</reference>
<gene>
    <name evidence="1" type="ORF">IFJ97_07965</name>
</gene>
<dbReference type="SUPFAM" id="SSF46785">
    <property type="entry name" value="Winged helix' DNA-binding domain"/>
    <property type="match status" value="1"/>
</dbReference>
<comment type="caution">
    <text evidence="1">The sequence shown here is derived from an EMBL/GenBank/DDBJ whole genome shotgun (WGS) entry which is preliminary data.</text>
</comment>
<feature type="non-terminal residue" evidence="1">
    <location>
        <position position="1"/>
    </location>
</feature>
<dbReference type="InterPro" id="IPR036390">
    <property type="entry name" value="WH_DNA-bd_sf"/>
</dbReference>
<dbReference type="PANTHER" id="PTHR34301">
    <property type="entry name" value="DNA-BINDING PROTEIN-RELATED"/>
    <property type="match status" value="1"/>
</dbReference>
<evidence type="ECO:0000313" key="1">
    <source>
        <dbReference type="EMBL" id="MBD3871278.1"/>
    </source>
</evidence>
<dbReference type="InterPro" id="IPR027417">
    <property type="entry name" value="P-loop_NTPase"/>
</dbReference>
<dbReference type="PANTHER" id="PTHR34301:SF8">
    <property type="entry name" value="ATPASE DOMAIN-CONTAINING PROTEIN"/>
    <property type="match status" value="1"/>
</dbReference>
<dbReference type="Gene3D" id="3.40.50.300">
    <property type="entry name" value="P-loop containing nucleotide triphosphate hydrolases"/>
    <property type="match status" value="1"/>
</dbReference>
<dbReference type="SUPFAM" id="SSF52540">
    <property type="entry name" value="P-loop containing nucleoside triphosphate hydrolases"/>
    <property type="match status" value="1"/>
</dbReference>
<dbReference type="EMBL" id="JACXWA010000127">
    <property type="protein sequence ID" value="MBD3871278.1"/>
    <property type="molecule type" value="Genomic_DNA"/>
</dbReference>
<name>A0A8J7CNX4_9BACT</name>
<proteinExistence type="predicted"/>